<protein>
    <recommendedName>
        <fullName evidence="9">FAD/NAD(P)-binding domain-containing protein</fullName>
    </recommendedName>
</protein>
<name>X1UCV9_9ZZZZ</name>
<keyword evidence="3" id="KW-0285">Flavoprotein</keyword>
<dbReference type="GO" id="GO:0050660">
    <property type="term" value="F:flavin adenine dinucleotide binding"/>
    <property type="evidence" value="ECO:0007669"/>
    <property type="project" value="TreeGrafter"/>
</dbReference>
<reference evidence="10" key="1">
    <citation type="journal article" date="2014" name="Front. Microbiol.">
        <title>High frequency of phylogenetically diverse reductive dehalogenase-homologous genes in deep subseafloor sedimentary metagenomes.</title>
        <authorList>
            <person name="Kawai M."/>
            <person name="Futagami T."/>
            <person name="Toyoda A."/>
            <person name="Takaki Y."/>
            <person name="Nishi S."/>
            <person name="Hori S."/>
            <person name="Arai W."/>
            <person name="Tsubouchi T."/>
            <person name="Morono Y."/>
            <person name="Uchiyama I."/>
            <person name="Ito T."/>
            <person name="Fujiyama A."/>
            <person name="Inagaki F."/>
            <person name="Takami H."/>
        </authorList>
    </citation>
    <scope>NUCLEOTIDE SEQUENCE</scope>
    <source>
        <strain evidence="10">Expedition CK06-06</strain>
    </source>
</reference>
<keyword evidence="4" id="KW-0274">FAD</keyword>
<comment type="caution">
    <text evidence="10">The sequence shown here is derived from an EMBL/GenBank/DDBJ whole genome shotgun (WGS) entry which is preliminary data.</text>
</comment>
<evidence type="ECO:0000256" key="2">
    <source>
        <dbReference type="ARBA" id="ARBA00007532"/>
    </source>
</evidence>
<comment type="similarity">
    <text evidence="2">Belongs to the class-I pyridine nucleotide-disulfide oxidoreductase family.</text>
</comment>
<dbReference type="Pfam" id="PF07992">
    <property type="entry name" value="Pyr_redox_2"/>
    <property type="match status" value="1"/>
</dbReference>
<evidence type="ECO:0000256" key="3">
    <source>
        <dbReference type="ARBA" id="ARBA00022630"/>
    </source>
</evidence>
<dbReference type="Gene3D" id="3.50.50.60">
    <property type="entry name" value="FAD/NAD(P)-binding domain"/>
    <property type="match status" value="2"/>
</dbReference>
<dbReference type="PRINTS" id="PR00411">
    <property type="entry name" value="PNDRDTASEI"/>
</dbReference>
<keyword evidence="6" id="KW-0560">Oxidoreductase</keyword>
<proteinExistence type="inferred from homology"/>
<dbReference type="EMBL" id="BARW01028716">
    <property type="protein sequence ID" value="GAJ15339.1"/>
    <property type="molecule type" value="Genomic_DNA"/>
</dbReference>
<sequence>MKKYDVIVIGSGCGALISDEASSHGLKAALIDKGPLIGGTCLNWGCIPSKMLIYPADRIVEIQEDKKLGIEAEIKNIGFYSIMERMRKSRQESQRHIREGVKQTRNMDFFEGEAHFIGDYALEVNGEKIKGERIYIASGSRPFIPPIKGLDSIDYLTNETVLELKEMP</sequence>
<evidence type="ECO:0000256" key="6">
    <source>
        <dbReference type="ARBA" id="ARBA00023002"/>
    </source>
</evidence>
<evidence type="ECO:0000256" key="4">
    <source>
        <dbReference type="ARBA" id="ARBA00022827"/>
    </source>
</evidence>
<dbReference type="AlphaFoldDB" id="X1UCV9"/>
<comment type="cofactor">
    <cofactor evidence="1">
        <name>FAD</name>
        <dbReference type="ChEBI" id="CHEBI:57692"/>
    </cofactor>
</comment>
<keyword evidence="5" id="KW-0521">NADP</keyword>
<dbReference type="PANTHER" id="PTHR43014:SF4">
    <property type="entry name" value="PYRIDINE NUCLEOTIDE-DISULFIDE OXIDOREDUCTASE RCLA-RELATED"/>
    <property type="match status" value="1"/>
</dbReference>
<feature type="domain" description="FAD/NAD(P)-binding" evidence="9">
    <location>
        <begin position="4"/>
        <end position="168"/>
    </location>
</feature>
<accession>X1UCV9</accession>
<dbReference type="GO" id="GO:0003955">
    <property type="term" value="F:NAD(P)H dehydrogenase (quinone) activity"/>
    <property type="evidence" value="ECO:0007669"/>
    <property type="project" value="TreeGrafter"/>
</dbReference>
<dbReference type="InterPro" id="IPR012999">
    <property type="entry name" value="Pyr_OxRdtase_I_AS"/>
</dbReference>
<dbReference type="GO" id="GO:0016668">
    <property type="term" value="F:oxidoreductase activity, acting on a sulfur group of donors, NAD(P) as acceptor"/>
    <property type="evidence" value="ECO:0007669"/>
    <property type="project" value="InterPro"/>
</dbReference>
<dbReference type="PANTHER" id="PTHR43014">
    <property type="entry name" value="MERCURIC REDUCTASE"/>
    <property type="match status" value="1"/>
</dbReference>
<evidence type="ECO:0000256" key="5">
    <source>
        <dbReference type="ARBA" id="ARBA00022857"/>
    </source>
</evidence>
<dbReference type="InterPro" id="IPR023753">
    <property type="entry name" value="FAD/NAD-binding_dom"/>
</dbReference>
<evidence type="ECO:0000256" key="7">
    <source>
        <dbReference type="ARBA" id="ARBA00023157"/>
    </source>
</evidence>
<evidence type="ECO:0000256" key="8">
    <source>
        <dbReference type="ARBA" id="ARBA00023284"/>
    </source>
</evidence>
<keyword evidence="7" id="KW-1015">Disulfide bond</keyword>
<feature type="non-terminal residue" evidence="10">
    <location>
        <position position="168"/>
    </location>
</feature>
<dbReference type="InterPro" id="IPR036188">
    <property type="entry name" value="FAD/NAD-bd_sf"/>
</dbReference>
<keyword evidence="8" id="KW-0676">Redox-active center</keyword>
<dbReference type="SUPFAM" id="SSF51905">
    <property type="entry name" value="FAD/NAD(P)-binding domain"/>
    <property type="match status" value="1"/>
</dbReference>
<dbReference type="PROSITE" id="PS00076">
    <property type="entry name" value="PYRIDINE_REDOX_1"/>
    <property type="match status" value="1"/>
</dbReference>
<evidence type="ECO:0000256" key="1">
    <source>
        <dbReference type="ARBA" id="ARBA00001974"/>
    </source>
</evidence>
<evidence type="ECO:0000259" key="9">
    <source>
        <dbReference type="Pfam" id="PF07992"/>
    </source>
</evidence>
<gene>
    <name evidence="10" type="ORF">S12H4_46304</name>
</gene>
<evidence type="ECO:0000313" key="10">
    <source>
        <dbReference type="EMBL" id="GAJ15339.1"/>
    </source>
</evidence>
<organism evidence="10">
    <name type="scientific">marine sediment metagenome</name>
    <dbReference type="NCBI Taxonomy" id="412755"/>
    <lineage>
        <taxon>unclassified sequences</taxon>
        <taxon>metagenomes</taxon>
        <taxon>ecological metagenomes</taxon>
    </lineage>
</organism>